<dbReference type="Proteomes" id="UP001165580">
    <property type="component" value="Unassembled WGS sequence"/>
</dbReference>
<dbReference type="PROSITE" id="PS51819">
    <property type="entry name" value="VOC"/>
    <property type="match status" value="1"/>
</dbReference>
<accession>A0ABT2GI28</accession>
<gene>
    <name evidence="2" type="ORF">NVV95_10160</name>
</gene>
<evidence type="ECO:0000259" key="1">
    <source>
        <dbReference type="PROSITE" id="PS51819"/>
    </source>
</evidence>
<organism evidence="2 3">
    <name type="scientific">Herbiconiux gentiana</name>
    <dbReference type="NCBI Taxonomy" id="2970912"/>
    <lineage>
        <taxon>Bacteria</taxon>
        <taxon>Bacillati</taxon>
        <taxon>Actinomycetota</taxon>
        <taxon>Actinomycetes</taxon>
        <taxon>Micrococcales</taxon>
        <taxon>Microbacteriaceae</taxon>
        <taxon>Herbiconiux</taxon>
    </lineage>
</organism>
<reference evidence="2" key="1">
    <citation type="submission" date="2022-08" db="EMBL/GenBank/DDBJ databases">
        <authorList>
            <person name="Deng Y."/>
            <person name="Han X.-F."/>
            <person name="Zhang Y.-Q."/>
        </authorList>
    </citation>
    <scope>NUCLEOTIDE SEQUENCE</scope>
    <source>
        <strain evidence="2">CPCC 205716</strain>
    </source>
</reference>
<comment type="caution">
    <text evidence="2">The sequence shown here is derived from an EMBL/GenBank/DDBJ whole genome shotgun (WGS) entry which is preliminary data.</text>
</comment>
<dbReference type="SUPFAM" id="SSF54593">
    <property type="entry name" value="Glyoxalase/Bleomycin resistance protein/Dihydroxybiphenyl dioxygenase"/>
    <property type="match status" value="1"/>
</dbReference>
<dbReference type="Gene3D" id="3.10.180.10">
    <property type="entry name" value="2,3-Dihydroxybiphenyl 1,2-Dioxygenase, domain 1"/>
    <property type="match status" value="1"/>
</dbReference>
<evidence type="ECO:0000313" key="3">
    <source>
        <dbReference type="Proteomes" id="UP001165580"/>
    </source>
</evidence>
<keyword evidence="3" id="KW-1185">Reference proteome</keyword>
<dbReference type="InterPro" id="IPR029068">
    <property type="entry name" value="Glyas_Bleomycin-R_OHBP_Dase"/>
</dbReference>
<feature type="domain" description="VOC" evidence="1">
    <location>
        <begin position="6"/>
        <end position="129"/>
    </location>
</feature>
<proteinExistence type="predicted"/>
<dbReference type="InterPro" id="IPR004360">
    <property type="entry name" value="Glyas_Fos-R_dOase_dom"/>
</dbReference>
<sequence>MPMPSRLSVVTVGVRDLPLLRRFYAALGWAEIDGSDDDWTAYLVGGVLFALYPAAELAAEAGAEVPPTPTWSGVTLACNVDEADDVGTAFDAAVRAGAVPIAEPQTREWGGRSAYVADPEGTRWEIAWAPGARFDERGALTGFGG</sequence>
<dbReference type="Pfam" id="PF00903">
    <property type="entry name" value="Glyoxalase"/>
    <property type="match status" value="1"/>
</dbReference>
<protein>
    <submittedName>
        <fullName evidence="2">VOC family protein</fullName>
    </submittedName>
</protein>
<name>A0ABT2GI28_9MICO</name>
<dbReference type="PANTHER" id="PTHR36503">
    <property type="entry name" value="BLR2520 PROTEIN"/>
    <property type="match status" value="1"/>
</dbReference>
<dbReference type="EMBL" id="JANTEZ010000003">
    <property type="protein sequence ID" value="MCS5714915.1"/>
    <property type="molecule type" value="Genomic_DNA"/>
</dbReference>
<dbReference type="PANTHER" id="PTHR36503:SF1">
    <property type="entry name" value="BLR2520 PROTEIN"/>
    <property type="match status" value="1"/>
</dbReference>
<dbReference type="InterPro" id="IPR037523">
    <property type="entry name" value="VOC_core"/>
</dbReference>
<evidence type="ECO:0000313" key="2">
    <source>
        <dbReference type="EMBL" id="MCS5714915.1"/>
    </source>
</evidence>
<dbReference type="RefSeq" id="WP_259486406.1">
    <property type="nucleotide sequence ID" value="NZ_JANTEZ010000003.1"/>
</dbReference>